<dbReference type="PANTHER" id="PTHR31306">
    <property type="entry name" value="ALPHA-1,6-MANNOSYLTRANSFERASE MNN11-RELATED"/>
    <property type="match status" value="1"/>
</dbReference>
<keyword evidence="7" id="KW-1185">Reference proteome</keyword>
<comment type="subcellular location">
    <subcellularLocation>
        <location evidence="1">Golgi apparatus membrane</location>
        <topology evidence="1">Single-pass type II membrane protein</topology>
    </subcellularLocation>
</comment>
<dbReference type="PANTHER" id="PTHR31306:SF11">
    <property type="entry name" value="NUCLEOTIDE-DIPHOSPHO-SUGAR TRANSFERASE DOMAIN-CONTAINING PROTEIN"/>
    <property type="match status" value="1"/>
</dbReference>
<dbReference type="AlphaFoldDB" id="A0A388LHJ4"/>
<keyword evidence="4" id="KW-0808">Transferase</keyword>
<evidence type="ECO:0000313" key="6">
    <source>
        <dbReference type="EMBL" id="GBG81747.1"/>
    </source>
</evidence>
<organism evidence="6 7">
    <name type="scientific">Chara braunii</name>
    <name type="common">Braun's stonewort</name>
    <dbReference type="NCBI Taxonomy" id="69332"/>
    <lineage>
        <taxon>Eukaryota</taxon>
        <taxon>Viridiplantae</taxon>
        <taxon>Streptophyta</taxon>
        <taxon>Charophyceae</taxon>
        <taxon>Charales</taxon>
        <taxon>Characeae</taxon>
        <taxon>Chara</taxon>
    </lineage>
</organism>
<dbReference type="SUPFAM" id="SSF53448">
    <property type="entry name" value="Nucleotide-diphospho-sugar transferases"/>
    <property type="match status" value="1"/>
</dbReference>
<feature type="transmembrane region" description="Helical" evidence="5">
    <location>
        <begin position="21"/>
        <end position="39"/>
    </location>
</feature>
<dbReference type="Pfam" id="PF05637">
    <property type="entry name" value="Glyco_transf_34"/>
    <property type="match status" value="1"/>
</dbReference>
<dbReference type="GO" id="GO:0000139">
    <property type="term" value="C:Golgi membrane"/>
    <property type="evidence" value="ECO:0007669"/>
    <property type="project" value="UniProtKB-SubCell"/>
</dbReference>
<dbReference type="OMA" id="GYRYCEV"/>
<dbReference type="EMBL" id="BFEA01000385">
    <property type="protein sequence ID" value="GBG81747.1"/>
    <property type="molecule type" value="Genomic_DNA"/>
</dbReference>
<comment type="similarity">
    <text evidence="2">Belongs to the glycosyltransferase 34 family.</text>
</comment>
<name>A0A388LHJ4_CHABU</name>
<dbReference type="Proteomes" id="UP000265515">
    <property type="component" value="Unassembled WGS sequence"/>
</dbReference>
<keyword evidence="5" id="KW-1133">Transmembrane helix</keyword>
<keyword evidence="3" id="KW-0328">Glycosyltransferase</keyword>
<proteinExistence type="inferred from homology"/>
<dbReference type="InterPro" id="IPR029044">
    <property type="entry name" value="Nucleotide-diphossugar_trans"/>
</dbReference>
<dbReference type="OrthoDB" id="205108at2759"/>
<accession>A0A388LHJ4</accession>
<sequence length="340" mass="38976">MGSPKAARIRNPTSRRMIYQLILLCLGVSAVYVVVSKFGRTAIPSASDVSGTFQKTALPRYTVMDENEGLTPLTTSEMLEMKNELGAAGELRRTALVRDAEKSNFQERWIEKPSSLCYGHGNITILTVTVGLPKDYLSGLRRNRFAYVNAHGYRYCEVMTSLDFDQPISVTRIKAMLLLLSFADIVVHLDADVLIMNKSVSIESILALRPYNMSKKDAIYTNDYTVLRDVDPDEMALINTAVYIMRSTAWSKAFLEIQYRFFRWAFQRKLWNQQALAVYRLKHHVEFAEHIAIVPYRLLNVPCCHEHNYYQRGDFIAHFAGGNNREKYDDLSIMMLRDKS</sequence>
<protein>
    <submittedName>
        <fullName evidence="6">Uncharacterized protein</fullName>
    </submittedName>
</protein>
<keyword evidence="5" id="KW-0472">Membrane</keyword>
<dbReference type="GO" id="GO:0006487">
    <property type="term" value="P:protein N-linked glycosylation"/>
    <property type="evidence" value="ECO:0007669"/>
    <property type="project" value="TreeGrafter"/>
</dbReference>
<dbReference type="InterPro" id="IPR008630">
    <property type="entry name" value="Glyco_trans_34"/>
</dbReference>
<evidence type="ECO:0000256" key="4">
    <source>
        <dbReference type="ARBA" id="ARBA00022679"/>
    </source>
</evidence>
<keyword evidence="5" id="KW-0812">Transmembrane</keyword>
<evidence type="ECO:0000256" key="5">
    <source>
        <dbReference type="SAM" id="Phobius"/>
    </source>
</evidence>
<evidence type="ECO:0000256" key="2">
    <source>
        <dbReference type="ARBA" id="ARBA00005664"/>
    </source>
</evidence>
<evidence type="ECO:0000313" key="7">
    <source>
        <dbReference type="Proteomes" id="UP000265515"/>
    </source>
</evidence>
<gene>
    <name evidence="6" type="ORF">CBR_g33925</name>
</gene>
<dbReference type="STRING" id="69332.A0A388LHJ4"/>
<dbReference type="Gene3D" id="3.90.550.10">
    <property type="entry name" value="Spore Coat Polysaccharide Biosynthesis Protein SpsA, Chain A"/>
    <property type="match status" value="1"/>
</dbReference>
<reference evidence="6 7" key="1">
    <citation type="journal article" date="2018" name="Cell">
        <title>The Chara Genome: Secondary Complexity and Implications for Plant Terrestrialization.</title>
        <authorList>
            <person name="Nishiyama T."/>
            <person name="Sakayama H."/>
            <person name="Vries J.D."/>
            <person name="Buschmann H."/>
            <person name="Saint-Marcoux D."/>
            <person name="Ullrich K.K."/>
            <person name="Haas F.B."/>
            <person name="Vanderstraeten L."/>
            <person name="Becker D."/>
            <person name="Lang D."/>
            <person name="Vosolsobe S."/>
            <person name="Rombauts S."/>
            <person name="Wilhelmsson P.K.I."/>
            <person name="Janitza P."/>
            <person name="Kern R."/>
            <person name="Heyl A."/>
            <person name="Rumpler F."/>
            <person name="Villalobos L.I.A.C."/>
            <person name="Clay J.M."/>
            <person name="Skokan R."/>
            <person name="Toyoda A."/>
            <person name="Suzuki Y."/>
            <person name="Kagoshima H."/>
            <person name="Schijlen E."/>
            <person name="Tajeshwar N."/>
            <person name="Catarino B."/>
            <person name="Hetherington A.J."/>
            <person name="Saltykova A."/>
            <person name="Bonnot C."/>
            <person name="Breuninger H."/>
            <person name="Symeonidi A."/>
            <person name="Radhakrishnan G.V."/>
            <person name="Van Nieuwerburgh F."/>
            <person name="Deforce D."/>
            <person name="Chang C."/>
            <person name="Karol K.G."/>
            <person name="Hedrich R."/>
            <person name="Ulvskov P."/>
            <person name="Glockner G."/>
            <person name="Delwiche C.F."/>
            <person name="Petrasek J."/>
            <person name="Van de Peer Y."/>
            <person name="Friml J."/>
            <person name="Beilby M."/>
            <person name="Dolan L."/>
            <person name="Kohara Y."/>
            <person name="Sugano S."/>
            <person name="Fujiyama A."/>
            <person name="Delaux P.-M."/>
            <person name="Quint M."/>
            <person name="TheiBen G."/>
            <person name="Hagemann M."/>
            <person name="Harholt J."/>
            <person name="Dunand C."/>
            <person name="Zachgo S."/>
            <person name="Langdale J."/>
            <person name="Maumus F."/>
            <person name="Straeten D.V.D."/>
            <person name="Gould S.B."/>
            <person name="Rensing S.A."/>
        </authorList>
    </citation>
    <scope>NUCLEOTIDE SEQUENCE [LARGE SCALE GENOMIC DNA]</scope>
    <source>
        <strain evidence="6 7">S276</strain>
    </source>
</reference>
<dbReference type="GO" id="GO:0016757">
    <property type="term" value="F:glycosyltransferase activity"/>
    <property type="evidence" value="ECO:0007669"/>
    <property type="project" value="UniProtKB-KW"/>
</dbReference>
<evidence type="ECO:0000256" key="3">
    <source>
        <dbReference type="ARBA" id="ARBA00022676"/>
    </source>
</evidence>
<comment type="caution">
    <text evidence="6">The sequence shown here is derived from an EMBL/GenBank/DDBJ whole genome shotgun (WGS) entry which is preliminary data.</text>
</comment>
<evidence type="ECO:0000256" key="1">
    <source>
        <dbReference type="ARBA" id="ARBA00004323"/>
    </source>
</evidence>
<dbReference type="Gramene" id="GBG81747">
    <property type="protein sequence ID" value="GBG81747"/>
    <property type="gene ID" value="CBR_g33925"/>
</dbReference>